<dbReference type="PANTHER" id="PTHR43037:SF1">
    <property type="entry name" value="BLL1128 PROTEIN"/>
    <property type="match status" value="1"/>
</dbReference>
<dbReference type="RefSeq" id="WP_144008924.1">
    <property type="nucleotide sequence ID" value="NZ_FWXT01000001.1"/>
</dbReference>
<evidence type="ECO:0000256" key="1">
    <source>
        <dbReference type="ARBA" id="ARBA00022729"/>
    </source>
</evidence>
<evidence type="ECO:0000313" key="3">
    <source>
        <dbReference type="EMBL" id="SMC79133.1"/>
    </source>
</evidence>
<accession>A0A1W2C1S8</accession>
<dbReference type="STRING" id="151894.SAMN04488524_2834"/>
<dbReference type="PANTHER" id="PTHR43037">
    <property type="entry name" value="UNNAMED PRODUCT-RELATED"/>
    <property type="match status" value="1"/>
</dbReference>
<dbReference type="GO" id="GO:0016787">
    <property type="term" value="F:hydrolase activity"/>
    <property type="evidence" value="ECO:0007669"/>
    <property type="project" value="UniProtKB-KW"/>
</dbReference>
<protein>
    <submittedName>
        <fullName evidence="3">Alpha/beta hydrolase family protein</fullName>
    </submittedName>
</protein>
<keyword evidence="4" id="KW-1185">Reference proteome</keyword>
<evidence type="ECO:0000259" key="2">
    <source>
        <dbReference type="Pfam" id="PF02230"/>
    </source>
</evidence>
<dbReference type="InterPro" id="IPR003140">
    <property type="entry name" value="PLipase/COase/thioEstase"/>
</dbReference>
<dbReference type="InterPro" id="IPR050955">
    <property type="entry name" value="Plant_Biomass_Hydrol_Est"/>
</dbReference>
<reference evidence="4" key="1">
    <citation type="submission" date="2017-04" db="EMBL/GenBank/DDBJ databases">
        <authorList>
            <person name="Varghese N."/>
            <person name="Submissions S."/>
        </authorList>
    </citation>
    <scope>NUCLEOTIDE SEQUENCE [LARGE SCALE GENOMIC DNA]</scope>
    <source>
        <strain evidence="4">DSM 12126</strain>
    </source>
</reference>
<feature type="domain" description="Phospholipase/carboxylesterase/thioesterase" evidence="2">
    <location>
        <begin position="53"/>
        <end position="247"/>
    </location>
</feature>
<dbReference type="Gene3D" id="3.40.50.1820">
    <property type="entry name" value="alpha/beta hydrolase"/>
    <property type="match status" value="1"/>
</dbReference>
<organism evidence="3 4">
    <name type="scientific">Pedobacter africanus</name>
    <dbReference type="NCBI Taxonomy" id="151894"/>
    <lineage>
        <taxon>Bacteria</taxon>
        <taxon>Pseudomonadati</taxon>
        <taxon>Bacteroidota</taxon>
        <taxon>Sphingobacteriia</taxon>
        <taxon>Sphingobacteriales</taxon>
        <taxon>Sphingobacteriaceae</taxon>
        <taxon>Pedobacter</taxon>
    </lineage>
</organism>
<dbReference type="InterPro" id="IPR029058">
    <property type="entry name" value="AB_hydrolase_fold"/>
</dbReference>
<keyword evidence="1" id="KW-0732">Signal</keyword>
<dbReference type="OrthoDB" id="9764953at2"/>
<dbReference type="EMBL" id="FWXT01000001">
    <property type="protein sequence ID" value="SMC79133.1"/>
    <property type="molecule type" value="Genomic_DNA"/>
</dbReference>
<name>A0A1W2C1S8_9SPHI</name>
<dbReference type="Pfam" id="PF02230">
    <property type="entry name" value="Abhydrolase_2"/>
    <property type="match status" value="1"/>
</dbReference>
<sequence length="261" mass="29917">MNRFKMIIPLILLFYAFGSKAQDLEKYEKGSFIKKTDSISYRVLFPENFDDTKKYPILFFLHGRGESGNDNQKQLTHGARLFLKEEFRKQFPAIVVFPQCSADSYWANVNIITDSTGKREFHFREKGEPTRAMKALLGMVDDFLNKPYVDKKQVYVGGLSMGGMGTYELLRRKPRTFAAAFAICGGDHVANVQKYRKVPLWIFHGEKDNVVPMSCSTIIADQRKVLGNPAKLTLYPEANHNSWDSAFAEPQLLPWLFSNHK</sequence>
<evidence type="ECO:0000313" key="4">
    <source>
        <dbReference type="Proteomes" id="UP000192756"/>
    </source>
</evidence>
<dbReference type="AlphaFoldDB" id="A0A1W2C1S8"/>
<gene>
    <name evidence="3" type="ORF">SAMN04488524_2834</name>
</gene>
<proteinExistence type="predicted"/>
<dbReference type="SUPFAM" id="SSF53474">
    <property type="entry name" value="alpha/beta-Hydrolases"/>
    <property type="match status" value="1"/>
</dbReference>
<keyword evidence="3" id="KW-0378">Hydrolase</keyword>
<dbReference type="Proteomes" id="UP000192756">
    <property type="component" value="Unassembled WGS sequence"/>
</dbReference>